<keyword evidence="1" id="KW-0808">Transferase</keyword>
<dbReference type="CDD" id="cd04301">
    <property type="entry name" value="NAT_SF"/>
    <property type="match status" value="1"/>
</dbReference>
<dbReference type="PANTHER" id="PTHR43420:SF51">
    <property type="entry name" value="PEPTIDYL-LYSINE N-ACETYLTRANSFERASE YIAC"/>
    <property type="match status" value="1"/>
</dbReference>
<dbReference type="eggNOG" id="COG0456">
    <property type="taxonomic scope" value="Bacteria"/>
</dbReference>
<dbReference type="EMBL" id="CP003740">
    <property type="protein sequence ID" value="AGI66251.1"/>
    <property type="molecule type" value="Genomic_DNA"/>
</dbReference>
<dbReference type="RefSeq" id="WP_015498300.1">
    <property type="nucleotide sequence ID" value="NC_020911.1"/>
</dbReference>
<evidence type="ECO:0000259" key="3">
    <source>
        <dbReference type="PROSITE" id="PS51186"/>
    </source>
</evidence>
<dbReference type="InterPro" id="IPR000182">
    <property type="entry name" value="GNAT_dom"/>
</dbReference>
<dbReference type="Gene3D" id="3.40.630.30">
    <property type="match status" value="1"/>
</dbReference>
<dbReference type="HOGENOM" id="CLU_101363_0_0_5"/>
<gene>
    <name evidence="4" type="ORF">OAN307_c05130</name>
</gene>
<sequence length="237" mass="25235">MTPQALTALIDATWPAKSIADQDGWTIRNGAGGGSRVSASSQLMPDAQITTAEAAMRALRQKPLFMVRHGEDALDSALTAAGYTVKDPVTYYSAPTAKIVTQRPPAVTCFQVWPPLATQAEIWDAGGVDDARLAIMARATGPKTTVLGRVHDTPAGTAFAAIHDGTVMIHAIETALAFRRQGLGRHMIRALAFWAQDHNAHTIALLVTKANVAANALYTSLGMTPVGGYHYRIHPEA</sequence>
<dbReference type="SUPFAM" id="SSF55729">
    <property type="entry name" value="Acyl-CoA N-acyltransferases (Nat)"/>
    <property type="match status" value="1"/>
</dbReference>
<keyword evidence="5" id="KW-1185">Reference proteome</keyword>
<dbReference type="InterPro" id="IPR050680">
    <property type="entry name" value="YpeA/RimI_acetyltransf"/>
</dbReference>
<accession>M9R7E6</accession>
<evidence type="ECO:0000256" key="2">
    <source>
        <dbReference type="ARBA" id="ARBA00023315"/>
    </source>
</evidence>
<dbReference type="GO" id="GO:0016747">
    <property type="term" value="F:acyltransferase activity, transferring groups other than amino-acyl groups"/>
    <property type="evidence" value="ECO:0007669"/>
    <property type="project" value="InterPro"/>
</dbReference>
<dbReference type="KEGG" id="oat:OAN307_c05130"/>
<proteinExistence type="predicted"/>
<protein>
    <recommendedName>
        <fullName evidence="3">N-acetyltransferase domain-containing protein</fullName>
    </recommendedName>
</protein>
<dbReference type="AlphaFoldDB" id="M9R7E6"/>
<dbReference type="PANTHER" id="PTHR43420">
    <property type="entry name" value="ACETYLTRANSFERASE"/>
    <property type="match status" value="1"/>
</dbReference>
<evidence type="ECO:0000313" key="4">
    <source>
        <dbReference type="EMBL" id="AGI66251.1"/>
    </source>
</evidence>
<evidence type="ECO:0000256" key="1">
    <source>
        <dbReference type="ARBA" id="ARBA00022679"/>
    </source>
</evidence>
<organism evidence="4 5">
    <name type="scientific">Octadecabacter antarcticus 307</name>
    <dbReference type="NCBI Taxonomy" id="391626"/>
    <lineage>
        <taxon>Bacteria</taxon>
        <taxon>Pseudomonadati</taxon>
        <taxon>Pseudomonadota</taxon>
        <taxon>Alphaproteobacteria</taxon>
        <taxon>Rhodobacterales</taxon>
        <taxon>Roseobacteraceae</taxon>
        <taxon>Octadecabacter</taxon>
    </lineage>
</organism>
<dbReference type="Proteomes" id="UP000005307">
    <property type="component" value="Chromosome"/>
</dbReference>
<keyword evidence="2" id="KW-0012">Acyltransferase</keyword>
<dbReference type="Pfam" id="PF00583">
    <property type="entry name" value="Acetyltransf_1"/>
    <property type="match status" value="1"/>
</dbReference>
<dbReference type="OrthoDB" id="7301318at2"/>
<dbReference type="STRING" id="391626.OAN307_c05130"/>
<dbReference type="InterPro" id="IPR016181">
    <property type="entry name" value="Acyl_CoA_acyltransferase"/>
</dbReference>
<dbReference type="PROSITE" id="PS51186">
    <property type="entry name" value="GNAT"/>
    <property type="match status" value="1"/>
</dbReference>
<name>M9R7E6_9RHOB</name>
<reference evidence="4 5" key="1">
    <citation type="journal article" date="2013" name="PLoS ONE">
        <title>Poles Apart: Arctic and Antarctic Octadecabacter strains Share High Genome Plasticity and a New Type of Xanthorhodopsin.</title>
        <authorList>
            <person name="Vollmers J."/>
            <person name="Voget S."/>
            <person name="Dietrich S."/>
            <person name="Gollnow K."/>
            <person name="Smits M."/>
            <person name="Meyer K."/>
            <person name="Brinkhoff T."/>
            <person name="Simon M."/>
            <person name="Daniel R."/>
        </authorList>
    </citation>
    <scope>NUCLEOTIDE SEQUENCE [LARGE SCALE GENOMIC DNA]</scope>
    <source>
        <strain evidence="4 5">307</strain>
    </source>
</reference>
<evidence type="ECO:0000313" key="5">
    <source>
        <dbReference type="Proteomes" id="UP000005307"/>
    </source>
</evidence>
<feature type="domain" description="N-acetyltransferase" evidence="3">
    <location>
        <begin position="100"/>
        <end position="237"/>
    </location>
</feature>